<feature type="region of interest" description="Disordered" evidence="1">
    <location>
        <begin position="526"/>
        <end position="722"/>
    </location>
</feature>
<dbReference type="AlphaFoldDB" id="A0A4P7NS72"/>
<dbReference type="Gene3D" id="1.10.510.10">
    <property type="entry name" value="Transferase(Phosphotransferase) domain 1"/>
    <property type="match status" value="1"/>
</dbReference>
<feature type="compositionally biased region" description="Basic and acidic residues" evidence="1">
    <location>
        <begin position="702"/>
        <end position="716"/>
    </location>
</feature>
<feature type="compositionally biased region" description="Polar residues" evidence="1">
    <location>
        <begin position="666"/>
        <end position="683"/>
    </location>
</feature>
<feature type="compositionally biased region" description="Low complexity" evidence="1">
    <location>
        <begin position="643"/>
        <end position="655"/>
    </location>
</feature>
<dbReference type="InterPro" id="IPR011009">
    <property type="entry name" value="Kinase-like_dom_sf"/>
</dbReference>
<feature type="region of interest" description="Disordered" evidence="1">
    <location>
        <begin position="1"/>
        <end position="123"/>
    </location>
</feature>
<evidence type="ECO:0000313" key="3">
    <source>
        <dbReference type="Proteomes" id="UP000294847"/>
    </source>
</evidence>
<evidence type="ECO:0000256" key="1">
    <source>
        <dbReference type="SAM" id="MobiDB-lite"/>
    </source>
</evidence>
<dbReference type="EMBL" id="CP034209">
    <property type="protein sequence ID" value="QBZ65293.1"/>
    <property type="molecule type" value="Genomic_DNA"/>
</dbReference>
<dbReference type="Proteomes" id="UP000294847">
    <property type="component" value="Chromosome 6"/>
</dbReference>
<sequence>MPSKRRSISRPSSCSPSSSSRRKRARVGCTDPASDDNCADMRDQSYQPQPPMSESPVIAPQSALLPSLPPSPSRDGKDTAPSTPIWPPELGHQGHVYDDQQPSEADNQSDEPTRSSSPHDPFSMAWSDVPVVYPFRRTEQGSWMPPYEPDRPKNPYRKGFKTTIYRHEPPLNDLLVDENDYVGPTPGIKDDRNLHLKTLVDACLSSAICKGTTFEEQSHQFEVVDEIAVRTTHGAQIVVCKLDGQTKSYVAKIYDPLYYSFRNQELPHMPRSTTAQADRDYCNEANVYAGLQHTSLAGNEIPAYHGSFTFDIELDLPEPRGRYMRPVRLIIMEYVEGAKTMENIDPSSLPASLRLDIMAQLSAASIAIKNCNVFHNDVCPRNTLIRLPGAVKQEKDGDEQDDALPLRVVIFDFNISEYLWKPKQDRVWNDRGEQEYVLEPIEFWPNELPRHPTRIDWNDIWEFDGLYRRWWPRSWRKTPSVGRWNAWLLKHHAATPVWKAIWDCLMAAEGPLEPSKEPIAEDLLGPEEDEAGEDSPSENDGEEYDSEGYEQEVSDDEPFDRDEHDMETYNMRAYEREVKGRAAYDREAYDKKADDQEAYGREADEQEAVDKEADDREAHEEDNDESKQDEDNSDAKRKDQQMSTPLPESSTSPPENGQDTTHDDSTPVTPQVTVKGSVDQHSVSAHEEVVGQDGPCPSASAEIKEHDGPEPVDNKDGSGQQS</sequence>
<reference evidence="2 3" key="1">
    <citation type="journal article" date="2019" name="Mol. Biol. Evol.">
        <title>Blast fungal genomes show frequent chromosomal changes, gene gains and losses, and effector gene turnover.</title>
        <authorList>
            <person name="Gomez Luciano L.B."/>
            <person name="Jason Tsai I."/>
            <person name="Chuma I."/>
            <person name="Tosa Y."/>
            <person name="Chen Y.H."/>
            <person name="Li J.Y."/>
            <person name="Li M.Y."/>
            <person name="Jade Lu M.Y."/>
            <person name="Nakayashiki H."/>
            <person name="Li W.H."/>
        </authorList>
    </citation>
    <scope>NUCLEOTIDE SEQUENCE [LARGE SCALE GENOMIC DNA]</scope>
    <source>
        <strain evidence="2">MZ5-1-6</strain>
    </source>
</reference>
<dbReference type="SUPFAM" id="SSF56112">
    <property type="entry name" value="Protein kinase-like (PK-like)"/>
    <property type="match status" value="1"/>
</dbReference>
<proteinExistence type="predicted"/>
<organism evidence="2 3">
    <name type="scientific">Pyricularia oryzae</name>
    <name type="common">Rice blast fungus</name>
    <name type="synonym">Magnaporthe oryzae</name>
    <dbReference type="NCBI Taxonomy" id="318829"/>
    <lineage>
        <taxon>Eukaryota</taxon>
        <taxon>Fungi</taxon>
        <taxon>Dikarya</taxon>
        <taxon>Ascomycota</taxon>
        <taxon>Pezizomycotina</taxon>
        <taxon>Sordariomycetes</taxon>
        <taxon>Sordariomycetidae</taxon>
        <taxon>Magnaporthales</taxon>
        <taxon>Pyriculariaceae</taxon>
        <taxon>Pyricularia</taxon>
    </lineage>
</organism>
<gene>
    <name evidence="2" type="ORF">PoMZ_07000</name>
</gene>
<feature type="compositionally biased region" description="Acidic residues" evidence="1">
    <location>
        <begin position="526"/>
        <end position="560"/>
    </location>
</feature>
<name>A0A4P7NS72_PYROR</name>
<feature type="compositionally biased region" description="Low complexity" evidence="1">
    <location>
        <begin position="9"/>
        <end position="19"/>
    </location>
</feature>
<protein>
    <submittedName>
        <fullName evidence="2">Uncharacterized protein</fullName>
    </submittedName>
</protein>
<evidence type="ECO:0000313" key="2">
    <source>
        <dbReference type="EMBL" id="QBZ65293.1"/>
    </source>
</evidence>
<accession>A0A4P7NS72</accession>
<feature type="compositionally biased region" description="Basic and acidic residues" evidence="1">
    <location>
        <begin position="561"/>
        <end position="640"/>
    </location>
</feature>